<keyword evidence="1" id="KW-0596">Phosphopantetheine</keyword>
<proteinExistence type="predicted"/>
<sequence>MTTICAEVLNRSDLGPDDDLMEAGMDSLAAVEIVTRIELAFGVDVVDAVFDTPTVRQLCLVVRKSIESAGAAEGSDGTA</sequence>
<dbReference type="InterPro" id="IPR009081">
    <property type="entry name" value="PP-bd_ACP"/>
</dbReference>
<dbReference type="InterPro" id="IPR036736">
    <property type="entry name" value="ACP-like_sf"/>
</dbReference>
<dbReference type="EMBL" id="JAFCNB010000003">
    <property type="protein sequence ID" value="MBP2703755.1"/>
    <property type="molecule type" value="Genomic_DNA"/>
</dbReference>
<dbReference type="RefSeq" id="WP_210155041.1">
    <property type="nucleotide sequence ID" value="NZ_JAFCNB010000003.1"/>
</dbReference>
<evidence type="ECO:0000256" key="2">
    <source>
        <dbReference type="ARBA" id="ARBA00022553"/>
    </source>
</evidence>
<name>A0A940WLN2_9ACTN</name>
<evidence type="ECO:0000313" key="5">
    <source>
        <dbReference type="Proteomes" id="UP000674234"/>
    </source>
</evidence>
<dbReference type="SUPFAM" id="SSF47336">
    <property type="entry name" value="ACP-like"/>
    <property type="match status" value="1"/>
</dbReference>
<evidence type="ECO:0000313" key="4">
    <source>
        <dbReference type="EMBL" id="MBP2703755.1"/>
    </source>
</evidence>
<keyword evidence="5" id="KW-1185">Reference proteome</keyword>
<dbReference type="InterPro" id="IPR020806">
    <property type="entry name" value="PKS_PP-bd"/>
</dbReference>
<organism evidence="4 5">
    <name type="scientific">Microbispora oryzae</name>
    <dbReference type="NCBI Taxonomy" id="2806554"/>
    <lineage>
        <taxon>Bacteria</taxon>
        <taxon>Bacillati</taxon>
        <taxon>Actinomycetota</taxon>
        <taxon>Actinomycetes</taxon>
        <taxon>Streptosporangiales</taxon>
        <taxon>Streptosporangiaceae</taxon>
        <taxon>Microbispora</taxon>
    </lineage>
</organism>
<dbReference type="InterPro" id="IPR006162">
    <property type="entry name" value="Ppantetheine_attach_site"/>
</dbReference>
<dbReference type="PROSITE" id="PS00012">
    <property type="entry name" value="PHOSPHOPANTETHEINE"/>
    <property type="match status" value="1"/>
</dbReference>
<keyword evidence="2" id="KW-0597">Phosphoprotein</keyword>
<dbReference type="Pfam" id="PF00550">
    <property type="entry name" value="PP-binding"/>
    <property type="match status" value="1"/>
</dbReference>
<comment type="caution">
    <text evidence="4">The sequence shown here is derived from an EMBL/GenBank/DDBJ whole genome shotgun (WGS) entry which is preliminary data.</text>
</comment>
<evidence type="ECO:0000259" key="3">
    <source>
        <dbReference type="PROSITE" id="PS50075"/>
    </source>
</evidence>
<evidence type="ECO:0000256" key="1">
    <source>
        <dbReference type="ARBA" id="ARBA00022450"/>
    </source>
</evidence>
<reference evidence="4" key="1">
    <citation type="submission" date="2021-02" db="EMBL/GenBank/DDBJ databases">
        <title>Draft genome sequence of Microbispora sp. RL4-1S isolated from rice leaves in Thailand.</title>
        <authorList>
            <person name="Muangham S."/>
            <person name="Duangmal K."/>
        </authorList>
    </citation>
    <scope>NUCLEOTIDE SEQUENCE</scope>
    <source>
        <strain evidence="4">RL4-1S</strain>
    </source>
</reference>
<dbReference type="Gene3D" id="1.10.1200.10">
    <property type="entry name" value="ACP-like"/>
    <property type="match status" value="1"/>
</dbReference>
<dbReference type="SMART" id="SM00823">
    <property type="entry name" value="PKS_PP"/>
    <property type="match status" value="1"/>
</dbReference>
<dbReference type="GO" id="GO:0031177">
    <property type="term" value="F:phosphopantetheine binding"/>
    <property type="evidence" value="ECO:0007669"/>
    <property type="project" value="InterPro"/>
</dbReference>
<dbReference type="AlphaFoldDB" id="A0A940WLN2"/>
<feature type="domain" description="Carrier" evidence="3">
    <location>
        <begin position="1"/>
        <end position="73"/>
    </location>
</feature>
<gene>
    <name evidence="4" type="ORF">JOL79_08055</name>
</gene>
<protein>
    <submittedName>
        <fullName evidence="4">Acyl carrier protein</fullName>
    </submittedName>
</protein>
<dbReference type="Proteomes" id="UP000674234">
    <property type="component" value="Unassembled WGS sequence"/>
</dbReference>
<accession>A0A940WLN2</accession>
<dbReference type="PROSITE" id="PS50075">
    <property type="entry name" value="CARRIER"/>
    <property type="match status" value="1"/>
</dbReference>